<keyword evidence="4" id="KW-0862">Zinc</keyword>
<protein>
    <recommendedName>
        <fullName evidence="7">C2H2-type domain-containing protein</fullName>
    </recommendedName>
</protein>
<feature type="compositionally biased region" description="Basic and acidic residues" evidence="6">
    <location>
        <begin position="482"/>
        <end position="494"/>
    </location>
</feature>
<name>A0AAD5VML4_9AGAR</name>
<evidence type="ECO:0000256" key="6">
    <source>
        <dbReference type="SAM" id="MobiDB-lite"/>
    </source>
</evidence>
<dbReference type="GO" id="GO:0000981">
    <property type="term" value="F:DNA-binding transcription factor activity, RNA polymerase II-specific"/>
    <property type="evidence" value="ECO:0007669"/>
    <property type="project" value="UniProtKB-ARBA"/>
</dbReference>
<keyword evidence="1" id="KW-0479">Metal-binding</keyword>
<dbReference type="EMBL" id="JANIEX010000662">
    <property type="protein sequence ID" value="KAJ3564437.1"/>
    <property type="molecule type" value="Genomic_DNA"/>
</dbReference>
<dbReference type="InterPro" id="IPR013087">
    <property type="entry name" value="Znf_C2H2_type"/>
</dbReference>
<organism evidence="8 9">
    <name type="scientific">Leucocoprinus birnbaumii</name>
    <dbReference type="NCBI Taxonomy" id="56174"/>
    <lineage>
        <taxon>Eukaryota</taxon>
        <taxon>Fungi</taxon>
        <taxon>Dikarya</taxon>
        <taxon>Basidiomycota</taxon>
        <taxon>Agaricomycotina</taxon>
        <taxon>Agaricomycetes</taxon>
        <taxon>Agaricomycetidae</taxon>
        <taxon>Agaricales</taxon>
        <taxon>Agaricineae</taxon>
        <taxon>Agaricaceae</taxon>
        <taxon>Leucocoprinus</taxon>
    </lineage>
</organism>
<dbReference type="Proteomes" id="UP001213000">
    <property type="component" value="Unassembled WGS sequence"/>
</dbReference>
<dbReference type="GO" id="GO:0000978">
    <property type="term" value="F:RNA polymerase II cis-regulatory region sequence-specific DNA binding"/>
    <property type="evidence" value="ECO:0007669"/>
    <property type="project" value="UniProtKB-ARBA"/>
</dbReference>
<feature type="compositionally biased region" description="Low complexity" evidence="6">
    <location>
        <begin position="544"/>
        <end position="563"/>
    </location>
</feature>
<evidence type="ECO:0000256" key="3">
    <source>
        <dbReference type="ARBA" id="ARBA00022771"/>
    </source>
</evidence>
<keyword evidence="2" id="KW-0677">Repeat</keyword>
<feature type="region of interest" description="Disordered" evidence="6">
    <location>
        <begin position="385"/>
        <end position="405"/>
    </location>
</feature>
<evidence type="ECO:0000259" key="7">
    <source>
        <dbReference type="PROSITE" id="PS50157"/>
    </source>
</evidence>
<dbReference type="SMART" id="SM00355">
    <property type="entry name" value="ZnF_C2H2"/>
    <property type="match status" value="1"/>
</dbReference>
<feature type="domain" description="C2H2-type" evidence="7">
    <location>
        <begin position="715"/>
        <end position="745"/>
    </location>
</feature>
<feature type="region of interest" description="Disordered" evidence="6">
    <location>
        <begin position="41"/>
        <end position="82"/>
    </location>
</feature>
<accession>A0AAD5VML4</accession>
<keyword evidence="3 5" id="KW-0863">Zinc-finger</keyword>
<keyword evidence="9" id="KW-1185">Reference proteome</keyword>
<evidence type="ECO:0000256" key="5">
    <source>
        <dbReference type="PROSITE-ProRule" id="PRU00042"/>
    </source>
</evidence>
<dbReference type="PROSITE" id="PS00028">
    <property type="entry name" value="ZINC_FINGER_C2H2_1"/>
    <property type="match status" value="1"/>
</dbReference>
<proteinExistence type="predicted"/>
<evidence type="ECO:0000256" key="2">
    <source>
        <dbReference type="ARBA" id="ARBA00022737"/>
    </source>
</evidence>
<feature type="compositionally biased region" description="Low complexity" evidence="6">
    <location>
        <begin position="570"/>
        <end position="601"/>
    </location>
</feature>
<feature type="region of interest" description="Disordered" evidence="6">
    <location>
        <begin position="434"/>
        <end position="620"/>
    </location>
</feature>
<evidence type="ECO:0000313" key="8">
    <source>
        <dbReference type="EMBL" id="KAJ3564437.1"/>
    </source>
</evidence>
<evidence type="ECO:0000256" key="4">
    <source>
        <dbReference type="ARBA" id="ARBA00022833"/>
    </source>
</evidence>
<dbReference type="FunFam" id="3.30.160.60:FF:000125">
    <property type="entry name" value="Putative zinc finger protein 143"/>
    <property type="match status" value="1"/>
</dbReference>
<reference evidence="8" key="1">
    <citation type="submission" date="2022-07" db="EMBL/GenBank/DDBJ databases">
        <title>Genome Sequence of Leucocoprinus birnbaumii.</title>
        <authorList>
            <person name="Buettner E."/>
        </authorList>
    </citation>
    <scope>NUCLEOTIDE SEQUENCE</scope>
    <source>
        <strain evidence="8">VT141</strain>
    </source>
</reference>
<evidence type="ECO:0000256" key="1">
    <source>
        <dbReference type="ARBA" id="ARBA00022723"/>
    </source>
</evidence>
<dbReference type="GO" id="GO:0008270">
    <property type="term" value="F:zinc ion binding"/>
    <property type="evidence" value="ECO:0007669"/>
    <property type="project" value="UniProtKB-KW"/>
</dbReference>
<comment type="caution">
    <text evidence="8">The sequence shown here is derived from an EMBL/GenBank/DDBJ whole genome shotgun (WGS) entry which is preliminary data.</text>
</comment>
<dbReference type="PROSITE" id="PS50157">
    <property type="entry name" value="ZINC_FINGER_C2H2_2"/>
    <property type="match status" value="1"/>
</dbReference>
<dbReference type="AlphaFoldDB" id="A0AAD5VML4"/>
<dbReference type="InterPro" id="IPR036236">
    <property type="entry name" value="Znf_C2H2_sf"/>
</dbReference>
<evidence type="ECO:0000313" key="9">
    <source>
        <dbReference type="Proteomes" id="UP001213000"/>
    </source>
</evidence>
<dbReference type="SUPFAM" id="SSF57667">
    <property type="entry name" value="beta-beta-alpha zinc fingers"/>
    <property type="match status" value="1"/>
</dbReference>
<gene>
    <name evidence="8" type="ORF">NP233_g8295</name>
</gene>
<sequence>MDLAVLGVGVGEITQPHTSNADDIILDVASLASSLSPIHQHHHLLQQPPRSHQHQQLHRQPQPQQDNSCSSMSVDERSKDGSAMAMDVEEEGNGDGEDEFVGLFCLEPKDLDVRDAGVVGGSSQGTILVPSLFPSIIKTNTVPSSIVPAPTNTNTQDPQPNILDIDVPYPPPPHHSDFQDLSLLGLSTPSSSKPFGSLSDFNIDDPFGIGGLVDTFSSGGGYDSIEGDESVRVYHGHGHAQRGSESYSIDLSNASIPTTNTNSASVSIEPERLMHYDAHGRILHDANGLIGSGKNMNTNGSEAEDSLSFILSGLEGPRSPRVVNRMRDPIPVSRMVDTRMIAPPEVTATTAGAGMVDGGLGRRYLRPPPSMGVEPMSILRRNSVSGGANGSARGGRRVNQTKTKTVQPMTIQSNQYLGAGMPLALPIPTRSRPMMVKGWQGDSAENQSAGARKEVKQPVGVPYSDGGRKRKRLDDEGEDEVESMRDKNLRREMLGLRAISRGSSEEGDEGESERKRRRVGSLTVPLTSLKGKERQYQDDDDSGSEYSSDSSSSDAYCPSRSSSPANGKYGSSSRTLSTASSGRRSGSAQTMSTATTSMSPSNDDADENYRRRNRGKAKGSAALALAKVTMMSGKSPTSPWGTYAPFPVEEDAPEPAPLQSDDAAEIRAGRRRRNGHIPLPVPIPHLIKKSRGRKVPYVAGSSKKKGSDEEWKRMFVCEVPGCGKCFVRGEHLKRHVRSIHTHDKRTLLPSAQQLN</sequence>
<dbReference type="Gene3D" id="3.30.160.60">
    <property type="entry name" value="Classic Zinc Finger"/>
    <property type="match status" value="1"/>
</dbReference>